<organism evidence="3 4">
    <name type="scientific">Dysgonomonas hofstadii</name>
    <dbReference type="NCBI Taxonomy" id="637886"/>
    <lineage>
        <taxon>Bacteria</taxon>
        <taxon>Pseudomonadati</taxon>
        <taxon>Bacteroidota</taxon>
        <taxon>Bacteroidia</taxon>
        <taxon>Bacteroidales</taxon>
        <taxon>Dysgonomonadaceae</taxon>
        <taxon>Dysgonomonas</taxon>
    </lineage>
</organism>
<protein>
    <submittedName>
        <fullName evidence="3">Flagellar basal body-associated protein FliL</fullName>
    </submittedName>
</protein>
<feature type="region of interest" description="Disordered" evidence="1">
    <location>
        <begin position="259"/>
        <end position="299"/>
    </location>
</feature>
<accession>A0A840CT79</accession>
<keyword evidence="3" id="KW-0282">Flagellum</keyword>
<comment type="caution">
    <text evidence="3">The sequence shown here is derived from an EMBL/GenBank/DDBJ whole genome shotgun (WGS) entry which is preliminary data.</text>
</comment>
<evidence type="ECO:0000256" key="1">
    <source>
        <dbReference type="SAM" id="MobiDB-lite"/>
    </source>
</evidence>
<name>A0A840CT79_9BACT</name>
<evidence type="ECO:0000256" key="2">
    <source>
        <dbReference type="SAM" id="Phobius"/>
    </source>
</evidence>
<feature type="transmembrane region" description="Helical" evidence="2">
    <location>
        <begin position="151"/>
        <end position="181"/>
    </location>
</feature>
<dbReference type="EMBL" id="JACIEP010000005">
    <property type="protein sequence ID" value="MBB4035742.1"/>
    <property type="molecule type" value="Genomic_DNA"/>
</dbReference>
<dbReference type="AlphaFoldDB" id="A0A840CT79"/>
<keyword evidence="4" id="KW-1185">Reference proteome</keyword>
<evidence type="ECO:0000313" key="3">
    <source>
        <dbReference type="EMBL" id="MBB4035742.1"/>
    </source>
</evidence>
<gene>
    <name evidence="3" type="ORF">GGR21_001637</name>
</gene>
<keyword evidence="3" id="KW-0969">Cilium</keyword>
<keyword evidence="2" id="KW-0472">Membrane</keyword>
<proteinExistence type="predicted"/>
<feature type="transmembrane region" description="Helical" evidence="2">
    <location>
        <begin position="193"/>
        <end position="214"/>
    </location>
</feature>
<reference evidence="3 4" key="1">
    <citation type="submission" date="2020-08" db="EMBL/GenBank/DDBJ databases">
        <title>Genomic Encyclopedia of Type Strains, Phase IV (KMG-IV): sequencing the most valuable type-strain genomes for metagenomic binning, comparative biology and taxonomic classification.</title>
        <authorList>
            <person name="Goeker M."/>
        </authorList>
    </citation>
    <scope>NUCLEOTIDE SEQUENCE [LARGE SCALE GENOMIC DNA]</scope>
    <source>
        <strain evidence="3 4">DSM 104969</strain>
    </source>
</reference>
<dbReference type="Proteomes" id="UP000555103">
    <property type="component" value="Unassembled WGS sequence"/>
</dbReference>
<feature type="transmembrane region" description="Helical" evidence="2">
    <location>
        <begin position="220"/>
        <end position="241"/>
    </location>
</feature>
<keyword evidence="3" id="KW-0966">Cell projection</keyword>
<dbReference type="RefSeq" id="WP_183306672.1">
    <property type="nucleotide sequence ID" value="NZ_JACIEP010000005.1"/>
</dbReference>
<keyword evidence="2" id="KW-1133">Transmembrane helix</keyword>
<keyword evidence="2" id="KW-0812">Transmembrane</keyword>
<feature type="transmembrane region" description="Helical" evidence="2">
    <location>
        <begin position="12"/>
        <end position="30"/>
    </location>
</feature>
<feature type="transmembrane region" description="Helical" evidence="2">
    <location>
        <begin position="42"/>
        <end position="64"/>
    </location>
</feature>
<evidence type="ECO:0000313" key="4">
    <source>
        <dbReference type="Proteomes" id="UP000555103"/>
    </source>
</evidence>
<feature type="compositionally biased region" description="Basic residues" evidence="1">
    <location>
        <begin position="289"/>
        <end position="299"/>
    </location>
</feature>
<sequence>MTLTPILSLQPAGYGIITLIIFSVVCAFLVKNRMKMKGCMTTGYVALVIFCVTILCFAVFFMLFSSVKNDVSSFINGEQYTATVTSYTSEDKEDDEGDTQTYYTSYVTFTTKEGYEVTRPKAFSSTGMPVMGETYTIYYDAKNNTLFVWEAMVVIMFVGMIIMGTILLFAFTGLVLFAFGAKMDGYWKACRNLASLFIPFIMIAFDALLVYGLLHKEHPTFVVIILSFFILVLSLAIWGYISMAIKKGPLKWKRTSAASWSGDWDNEDSGKEENFDENNNTGKFVKIGRANRKQNKKKR</sequence>